<organism evidence="1 2">
    <name type="scientific">Piloderma croceum (strain F 1598)</name>
    <dbReference type="NCBI Taxonomy" id="765440"/>
    <lineage>
        <taxon>Eukaryota</taxon>
        <taxon>Fungi</taxon>
        <taxon>Dikarya</taxon>
        <taxon>Basidiomycota</taxon>
        <taxon>Agaricomycotina</taxon>
        <taxon>Agaricomycetes</taxon>
        <taxon>Agaricomycetidae</taxon>
        <taxon>Atheliales</taxon>
        <taxon>Atheliaceae</taxon>
        <taxon>Piloderma</taxon>
    </lineage>
</organism>
<keyword evidence="2" id="KW-1185">Reference proteome</keyword>
<evidence type="ECO:0000313" key="2">
    <source>
        <dbReference type="Proteomes" id="UP000054166"/>
    </source>
</evidence>
<gene>
    <name evidence="1" type="ORF">PILCRDRAFT_813274</name>
</gene>
<dbReference type="EMBL" id="KN832975">
    <property type="protein sequence ID" value="KIM89337.1"/>
    <property type="molecule type" value="Genomic_DNA"/>
</dbReference>
<dbReference type="HOGENOM" id="CLU_2776790_0_0_1"/>
<reference evidence="2" key="2">
    <citation type="submission" date="2015-01" db="EMBL/GenBank/DDBJ databases">
        <title>Evolutionary Origins and Diversification of the Mycorrhizal Mutualists.</title>
        <authorList>
            <consortium name="DOE Joint Genome Institute"/>
            <consortium name="Mycorrhizal Genomics Consortium"/>
            <person name="Kohler A."/>
            <person name="Kuo A."/>
            <person name="Nagy L.G."/>
            <person name="Floudas D."/>
            <person name="Copeland A."/>
            <person name="Barry K.W."/>
            <person name="Cichocki N."/>
            <person name="Veneault-Fourrey C."/>
            <person name="LaButti K."/>
            <person name="Lindquist E.A."/>
            <person name="Lipzen A."/>
            <person name="Lundell T."/>
            <person name="Morin E."/>
            <person name="Murat C."/>
            <person name="Riley R."/>
            <person name="Ohm R."/>
            <person name="Sun H."/>
            <person name="Tunlid A."/>
            <person name="Henrissat B."/>
            <person name="Grigoriev I.V."/>
            <person name="Hibbett D.S."/>
            <person name="Martin F."/>
        </authorList>
    </citation>
    <scope>NUCLEOTIDE SEQUENCE [LARGE SCALE GENOMIC DNA]</scope>
    <source>
        <strain evidence="2">F 1598</strain>
    </source>
</reference>
<protein>
    <submittedName>
        <fullName evidence="1">Uncharacterized protein</fullName>
    </submittedName>
</protein>
<accession>A0A0C3CHS4</accession>
<sequence length="69" mass="7575">MEWDLTDLGIKVSPNGPYSRYLHKTDFCRYSSNSMPIFSGWDLDHVAGLVKGLDSGFKPGASLVSHDSA</sequence>
<evidence type="ECO:0000313" key="1">
    <source>
        <dbReference type="EMBL" id="KIM89337.1"/>
    </source>
</evidence>
<reference evidence="1 2" key="1">
    <citation type="submission" date="2014-04" db="EMBL/GenBank/DDBJ databases">
        <authorList>
            <consortium name="DOE Joint Genome Institute"/>
            <person name="Kuo A."/>
            <person name="Tarkka M."/>
            <person name="Buscot F."/>
            <person name="Kohler A."/>
            <person name="Nagy L.G."/>
            <person name="Floudas D."/>
            <person name="Copeland A."/>
            <person name="Barry K.W."/>
            <person name="Cichocki N."/>
            <person name="Veneault-Fourrey C."/>
            <person name="LaButti K."/>
            <person name="Lindquist E.A."/>
            <person name="Lipzen A."/>
            <person name="Lundell T."/>
            <person name="Morin E."/>
            <person name="Murat C."/>
            <person name="Sun H."/>
            <person name="Tunlid A."/>
            <person name="Henrissat B."/>
            <person name="Grigoriev I.V."/>
            <person name="Hibbett D.S."/>
            <person name="Martin F."/>
            <person name="Nordberg H.P."/>
            <person name="Cantor M.N."/>
            <person name="Hua S.X."/>
        </authorList>
    </citation>
    <scope>NUCLEOTIDE SEQUENCE [LARGE SCALE GENOMIC DNA]</scope>
    <source>
        <strain evidence="1 2">F 1598</strain>
    </source>
</reference>
<proteinExistence type="predicted"/>
<dbReference type="AlphaFoldDB" id="A0A0C3CHS4"/>
<dbReference type="Proteomes" id="UP000054166">
    <property type="component" value="Unassembled WGS sequence"/>
</dbReference>
<name>A0A0C3CHS4_PILCF</name>
<dbReference type="InParanoid" id="A0A0C3CHS4"/>